<feature type="signal peptide" evidence="1">
    <location>
        <begin position="1"/>
        <end position="18"/>
    </location>
</feature>
<protein>
    <submittedName>
        <fullName evidence="2">Putative secreted protein</fullName>
    </submittedName>
</protein>
<accession>A0A2M4C8N6</accession>
<evidence type="ECO:0000256" key="1">
    <source>
        <dbReference type="SAM" id="SignalP"/>
    </source>
</evidence>
<proteinExistence type="predicted"/>
<sequence>MAVLPSIPCSALATSATCCSTCCCTTSCCCCSTSGSDVSIVMLMCAGFSSPENERIFGIISLADSIPLSQPEENCSAGKTIATAKCCTSSLVADTDGTLDAFS</sequence>
<dbReference type="AlphaFoldDB" id="A0A2M4C8N6"/>
<organism evidence="2">
    <name type="scientific">Anopheles marajoara</name>
    <dbReference type="NCBI Taxonomy" id="58244"/>
    <lineage>
        <taxon>Eukaryota</taxon>
        <taxon>Metazoa</taxon>
        <taxon>Ecdysozoa</taxon>
        <taxon>Arthropoda</taxon>
        <taxon>Hexapoda</taxon>
        <taxon>Insecta</taxon>
        <taxon>Pterygota</taxon>
        <taxon>Neoptera</taxon>
        <taxon>Endopterygota</taxon>
        <taxon>Diptera</taxon>
        <taxon>Nematocera</taxon>
        <taxon>Culicoidea</taxon>
        <taxon>Culicidae</taxon>
        <taxon>Anophelinae</taxon>
        <taxon>Anopheles</taxon>
    </lineage>
</organism>
<feature type="chain" id="PRO_5014947698" evidence="1">
    <location>
        <begin position="19"/>
        <end position="103"/>
    </location>
</feature>
<evidence type="ECO:0000313" key="2">
    <source>
        <dbReference type="EMBL" id="MBW61619.1"/>
    </source>
</evidence>
<reference evidence="2" key="1">
    <citation type="submission" date="2018-01" db="EMBL/GenBank/DDBJ databases">
        <title>An insight into the sialome of Amazonian anophelines.</title>
        <authorList>
            <person name="Ribeiro J.M."/>
            <person name="Scarpassa V."/>
            <person name="Calvo E."/>
        </authorList>
    </citation>
    <scope>NUCLEOTIDE SEQUENCE</scope>
    <source>
        <tissue evidence="2">Salivary glands</tissue>
    </source>
</reference>
<dbReference type="EMBL" id="GGFJ01012478">
    <property type="protein sequence ID" value="MBW61619.1"/>
    <property type="molecule type" value="Transcribed_RNA"/>
</dbReference>
<keyword evidence="1" id="KW-0732">Signal</keyword>
<name>A0A2M4C8N6_9DIPT</name>